<evidence type="ECO:0000313" key="2">
    <source>
        <dbReference type="Proteomes" id="UP000318422"/>
    </source>
</evidence>
<reference evidence="1 2" key="1">
    <citation type="submission" date="2019-06" db="EMBL/GenBank/DDBJ databases">
        <title>Whole genome shotgun sequence of Zoogloea ramigera NBRC 15342.</title>
        <authorList>
            <person name="Hosoyama A."/>
            <person name="Uohara A."/>
            <person name="Ohji S."/>
            <person name="Ichikawa N."/>
        </authorList>
    </citation>
    <scope>NUCLEOTIDE SEQUENCE [LARGE SCALE GENOMIC DNA]</scope>
    <source>
        <strain evidence="1 2">NBRC 15342</strain>
    </source>
</reference>
<gene>
    <name evidence="1" type="ORF">ZRA01_18960</name>
</gene>
<evidence type="ECO:0000313" key="1">
    <source>
        <dbReference type="EMBL" id="GEC95823.1"/>
    </source>
</evidence>
<keyword evidence="2" id="KW-1185">Reference proteome</keyword>
<protein>
    <recommendedName>
        <fullName evidence="3">AbiEi antitoxin C-terminal domain-containing protein</fullName>
    </recommendedName>
</protein>
<dbReference type="EMBL" id="BJNV01000027">
    <property type="protein sequence ID" value="GEC95823.1"/>
    <property type="molecule type" value="Genomic_DNA"/>
</dbReference>
<evidence type="ECO:0008006" key="3">
    <source>
        <dbReference type="Google" id="ProtNLM"/>
    </source>
</evidence>
<sequence>MATRLQIAKPDIVKALSQGPAILRPSDLAKVFVQNRSFWRLAQNTTLREFSNFMVEKSELRQVAITFPREVVSGFTWGEVPLLETLLGLVKDSYYSHYTAVRIHGLTEQIPKTVYLSREKHRGESSRRETPPLYPQENIDEAFQRLPRMSSNQIELEEEGIRVMLLEAAYHEGLGISAGEVNFGGERPLRLRYTNLERTMIDIVVRPFYAGGVFEVAKAFENAKEQLSVNAMRAMLKQLRLGYPYHQAIGYYLERAGYRASQVELFRREPMERDFYLTHAMGRTTYHSRWRLHVPEGF</sequence>
<organism evidence="1 2">
    <name type="scientific">Zoogloea ramigera</name>
    <dbReference type="NCBI Taxonomy" id="350"/>
    <lineage>
        <taxon>Bacteria</taxon>
        <taxon>Pseudomonadati</taxon>
        <taxon>Pseudomonadota</taxon>
        <taxon>Betaproteobacteria</taxon>
        <taxon>Rhodocyclales</taxon>
        <taxon>Zoogloeaceae</taxon>
        <taxon>Zoogloea</taxon>
    </lineage>
</organism>
<name>A0A4Y4CX35_ZOORA</name>
<dbReference type="AlphaFoldDB" id="A0A4Y4CX35"/>
<dbReference type="Proteomes" id="UP000318422">
    <property type="component" value="Unassembled WGS sequence"/>
</dbReference>
<comment type="caution">
    <text evidence="1">The sequence shown here is derived from an EMBL/GenBank/DDBJ whole genome shotgun (WGS) entry which is preliminary data.</text>
</comment>
<dbReference type="OrthoDB" id="3240019at2"/>
<dbReference type="RefSeq" id="WP_141351562.1">
    <property type="nucleotide sequence ID" value="NZ_BJNV01000027.1"/>
</dbReference>
<accession>A0A4Y4CX35</accession>
<proteinExistence type="predicted"/>